<accession>A0A9D7S9D4</accession>
<organism evidence="1 2">
    <name type="scientific">Candidatus Defluviibacterium haderslevense</name>
    <dbReference type="NCBI Taxonomy" id="2981993"/>
    <lineage>
        <taxon>Bacteria</taxon>
        <taxon>Pseudomonadati</taxon>
        <taxon>Bacteroidota</taxon>
        <taxon>Saprospiria</taxon>
        <taxon>Saprospirales</taxon>
        <taxon>Saprospiraceae</taxon>
        <taxon>Candidatus Defluviibacterium</taxon>
    </lineage>
</organism>
<evidence type="ECO:0000313" key="1">
    <source>
        <dbReference type="EMBL" id="MBK9717653.1"/>
    </source>
</evidence>
<gene>
    <name evidence="1" type="ORF">IPO85_09095</name>
</gene>
<evidence type="ECO:0000313" key="2">
    <source>
        <dbReference type="Proteomes" id="UP000808349"/>
    </source>
</evidence>
<reference evidence="1 2" key="1">
    <citation type="submission" date="2020-10" db="EMBL/GenBank/DDBJ databases">
        <title>Connecting structure to function with the recovery of over 1000 high-quality activated sludge metagenome-assembled genomes encoding full-length rRNA genes using long-read sequencing.</title>
        <authorList>
            <person name="Singleton C.M."/>
            <person name="Petriglieri F."/>
            <person name="Kristensen J.M."/>
            <person name="Kirkegaard R.H."/>
            <person name="Michaelsen T.Y."/>
            <person name="Andersen M.H."/>
            <person name="Karst S.M."/>
            <person name="Dueholm M.S."/>
            <person name="Nielsen P.H."/>
            <person name="Albertsen M."/>
        </authorList>
    </citation>
    <scope>NUCLEOTIDE SEQUENCE [LARGE SCALE GENOMIC DNA]</scope>
    <source>
        <strain evidence="1">Ribe_18-Q3-R11-54_BAT3C.373</strain>
    </source>
</reference>
<dbReference type="PANTHER" id="PTHR37833">
    <property type="entry name" value="LIPOPROTEIN-RELATED"/>
    <property type="match status" value="1"/>
</dbReference>
<dbReference type="AlphaFoldDB" id="A0A9D7S9D4"/>
<dbReference type="InterPro" id="IPR011467">
    <property type="entry name" value="DUF1573"/>
</dbReference>
<dbReference type="Pfam" id="PF07610">
    <property type="entry name" value="DUF1573"/>
    <property type="match status" value="1"/>
</dbReference>
<name>A0A9D7S9D4_9BACT</name>
<dbReference type="EMBL" id="JADKFW010000005">
    <property type="protein sequence ID" value="MBK9717653.1"/>
    <property type="molecule type" value="Genomic_DNA"/>
</dbReference>
<dbReference type="Gene3D" id="2.60.40.10">
    <property type="entry name" value="Immunoglobulins"/>
    <property type="match status" value="1"/>
</dbReference>
<dbReference type="PANTHER" id="PTHR37833:SF1">
    <property type="entry name" value="SIGNAL PEPTIDE PROTEIN"/>
    <property type="match status" value="1"/>
</dbReference>
<dbReference type="Proteomes" id="UP000808349">
    <property type="component" value="Unassembled WGS sequence"/>
</dbReference>
<sequence length="157" mass="17680">MEYDTAQISFSAISLLQLQYKKEEPIKPKDNPYMDAIRISATAEHPNDTSLQAKISFDTLSHHFGTIYEGDTVSYDFHFTNTGTTRLLINQVHSTCGCTFPSWPKGFISPGQKGIINILFDSHEKLGDQRKPITIVANTIPTETILEISGYVQKRKK</sequence>
<comment type="caution">
    <text evidence="1">The sequence shown here is derived from an EMBL/GenBank/DDBJ whole genome shotgun (WGS) entry which is preliminary data.</text>
</comment>
<dbReference type="InterPro" id="IPR013783">
    <property type="entry name" value="Ig-like_fold"/>
</dbReference>
<proteinExistence type="predicted"/>
<protein>
    <submittedName>
        <fullName evidence="1">DUF1573 domain-containing protein</fullName>
    </submittedName>
</protein>